<evidence type="ECO:0000259" key="4">
    <source>
        <dbReference type="Pfam" id="PF25954"/>
    </source>
</evidence>
<gene>
    <name evidence="5" type="ORF">DJ018_15500</name>
</gene>
<feature type="domain" description="Multidrug resistance protein MdtA-like alpha-helical hairpin" evidence="3">
    <location>
        <begin position="132"/>
        <end position="194"/>
    </location>
</feature>
<evidence type="ECO:0000313" key="6">
    <source>
        <dbReference type="Proteomes" id="UP000249725"/>
    </source>
</evidence>
<dbReference type="Gene3D" id="1.10.287.470">
    <property type="entry name" value="Helix hairpin bin"/>
    <property type="match status" value="2"/>
</dbReference>
<sequence length="362" mass="38492">MTATVDTAPAPGSRRPWLLRSRATIPILLAAAGGVLLVLFAWRLPPFTSDVQRTDNAFVRGQVTVISPKLDGYVAAVPVQDYQQVNPGQVLVLLDDRIPRERLAQAQAQLAAQEAQLANSQQQQRTAQANVAQTAAQIASAQAALARAQAELNRTNTLVEGGWVSPQQRDQALAAQRQAAAAVAQTQAGQEVARQGVASVVVARQGLQAQVEAARAAVQLAQIDLQNTRIIAPQAGRLGEVGVRVGQYVTPGTQLMALVPGAIWVTANMKENQMADVRVGQRVTFTVDALNDAELRGRVERISPAAGSEFAVLRPDNATGNFTKVAQRIPVRIRIDPDQPLAKRLSPGMSVVVRIHAGASPG</sequence>
<dbReference type="PANTHER" id="PTHR30386">
    <property type="entry name" value="MEMBRANE FUSION SUBUNIT OF EMRAB-TOLC MULTIDRUG EFFLUX PUMP"/>
    <property type="match status" value="1"/>
</dbReference>
<comment type="caution">
    <text evidence="5">The sequence shown here is derived from an EMBL/GenBank/DDBJ whole genome shotgun (WGS) entry which is preliminary data.</text>
</comment>
<accession>A0A328AAW4</accession>
<evidence type="ECO:0000313" key="5">
    <source>
        <dbReference type="EMBL" id="RAK51346.1"/>
    </source>
</evidence>
<dbReference type="Pfam" id="PF25954">
    <property type="entry name" value="Beta-barrel_RND_2"/>
    <property type="match status" value="1"/>
</dbReference>
<name>A0A328AAW4_9CAUL</name>
<keyword evidence="2" id="KW-0472">Membrane</keyword>
<evidence type="ECO:0000256" key="2">
    <source>
        <dbReference type="SAM" id="Phobius"/>
    </source>
</evidence>
<evidence type="ECO:0000256" key="1">
    <source>
        <dbReference type="SAM" id="Coils"/>
    </source>
</evidence>
<dbReference type="InterPro" id="IPR058624">
    <property type="entry name" value="MdtA-like_HH"/>
</dbReference>
<dbReference type="InterPro" id="IPR050739">
    <property type="entry name" value="MFP"/>
</dbReference>
<dbReference type="RefSeq" id="WP_111515881.1">
    <property type="nucleotide sequence ID" value="NZ_QFYR01000004.1"/>
</dbReference>
<organism evidence="5 6">
    <name type="scientific">Phenylobacterium deserti</name>
    <dbReference type="NCBI Taxonomy" id="1914756"/>
    <lineage>
        <taxon>Bacteria</taxon>
        <taxon>Pseudomonadati</taxon>
        <taxon>Pseudomonadota</taxon>
        <taxon>Alphaproteobacteria</taxon>
        <taxon>Caulobacterales</taxon>
        <taxon>Caulobacteraceae</taxon>
        <taxon>Phenylobacterium</taxon>
    </lineage>
</organism>
<dbReference type="Proteomes" id="UP000249725">
    <property type="component" value="Unassembled WGS sequence"/>
</dbReference>
<keyword evidence="2" id="KW-0812">Transmembrane</keyword>
<feature type="domain" description="CusB-like beta-barrel" evidence="4">
    <location>
        <begin position="263"/>
        <end position="306"/>
    </location>
</feature>
<feature type="transmembrane region" description="Helical" evidence="2">
    <location>
        <begin position="23"/>
        <end position="42"/>
    </location>
</feature>
<dbReference type="Gene3D" id="2.40.30.170">
    <property type="match status" value="1"/>
</dbReference>
<keyword evidence="6" id="KW-1185">Reference proteome</keyword>
<protein>
    <submittedName>
        <fullName evidence="5">HlyD family secretion protein</fullName>
    </submittedName>
</protein>
<dbReference type="Pfam" id="PF25876">
    <property type="entry name" value="HH_MFP_RND"/>
    <property type="match status" value="1"/>
</dbReference>
<dbReference type="SUPFAM" id="SSF111369">
    <property type="entry name" value="HlyD-like secretion proteins"/>
    <property type="match status" value="3"/>
</dbReference>
<evidence type="ECO:0000259" key="3">
    <source>
        <dbReference type="Pfam" id="PF25876"/>
    </source>
</evidence>
<feature type="coiled-coil region" evidence="1">
    <location>
        <begin position="103"/>
        <end position="158"/>
    </location>
</feature>
<dbReference type="Gene3D" id="2.40.50.100">
    <property type="match status" value="1"/>
</dbReference>
<dbReference type="InterPro" id="IPR058792">
    <property type="entry name" value="Beta-barrel_RND_2"/>
</dbReference>
<dbReference type="OrthoDB" id="9811754at2"/>
<dbReference type="PANTHER" id="PTHR30386:SF24">
    <property type="entry name" value="MULTIDRUG RESISTANCE EFFLUX PUMP"/>
    <property type="match status" value="1"/>
</dbReference>
<reference evidence="6" key="1">
    <citation type="submission" date="2018-05" db="EMBL/GenBank/DDBJ databases">
        <authorList>
            <person name="Li X."/>
        </authorList>
    </citation>
    <scope>NUCLEOTIDE SEQUENCE [LARGE SCALE GENOMIC DNA]</scope>
    <source>
        <strain evidence="6">YIM 73061</strain>
    </source>
</reference>
<dbReference type="EMBL" id="QFYR01000004">
    <property type="protein sequence ID" value="RAK51346.1"/>
    <property type="molecule type" value="Genomic_DNA"/>
</dbReference>
<proteinExistence type="predicted"/>
<dbReference type="AlphaFoldDB" id="A0A328AAW4"/>
<keyword evidence="2" id="KW-1133">Transmembrane helix</keyword>
<keyword evidence="1" id="KW-0175">Coiled coil</keyword>